<dbReference type="Pfam" id="PF01553">
    <property type="entry name" value="Acyltransferase"/>
    <property type="match status" value="1"/>
</dbReference>
<dbReference type="SMART" id="SM00563">
    <property type="entry name" value="PlsC"/>
    <property type="match status" value="1"/>
</dbReference>
<evidence type="ECO:0000313" key="2">
    <source>
        <dbReference type="EMBL" id="TBT94841.1"/>
    </source>
</evidence>
<sequence length="285" mass="30392">MPHPAPDRRDHEVLLKTTLDDAVKGLAAGRPRAARAAFRLGLMPLARRFRREIEDADELIGRLGLAAGADQLLRVYSGPVAYSGLERIPAEGALVVVANHPGTVDTPAVMASLAVRRDLKVLALDRPFLRAVPHLAAHLLYVGESVGHRGSLVRRAADHLRSGGAVLTFPAGEIEPDPALRRADAVAALASWSRSPELLARLVPGTVVVPVAVEGVVSQRALRSPLARRQRTRDDRELAAATLQILLRDRTIRPRLVVGEPLRGRPDAAALASAMTALIGQAAGS</sequence>
<dbReference type="OrthoDB" id="7056876at2"/>
<comment type="caution">
    <text evidence="2">The sequence shown here is derived from an EMBL/GenBank/DDBJ whole genome shotgun (WGS) entry which is preliminary data.</text>
</comment>
<protein>
    <submittedName>
        <fullName evidence="2">Glycerol acyltransferase</fullName>
    </submittedName>
</protein>
<gene>
    <name evidence="2" type="ORF">ET996_08635</name>
</gene>
<dbReference type="EMBL" id="SDMR01000009">
    <property type="protein sequence ID" value="TBT94841.1"/>
    <property type="molecule type" value="Genomic_DNA"/>
</dbReference>
<evidence type="ECO:0000313" key="3">
    <source>
        <dbReference type="Proteomes" id="UP000291933"/>
    </source>
</evidence>
<dbReference type="InterPro" id="IPR002123">
    <property type="entry name" value="Plipid/glycerol_acylTrfase"/>
</dbReference>
<name>A0A4V2JT50_PROTD</name>
<keyword evidence="2" id="KW-0808">Transferase</keyword>
<keyword evidence="3" id="KW-1185">Reference proteome</keyword>
<dbReference type="SUPFAM" id="SSF69593">
    <property type="entry name" value="Glycerol-3-phosphate (1)-acyltransferase"/>
    <property type="match status" value="1"/>
</dbReference>
<dbReference type="RefSeq" id="WP_131172157.1">
    <property type="nucleotide sequence ID" value="NZ_FXTL01000009.1"/>
</dbReference>
<dbReference type="GO" id="GO:0016746">
    <property type="term" value="F:acyltransferase activity"/>
    <property type="evidence" value="ECO:0007669"/>
    <property type="project" value="UniProtKB-KW"/>
</dbReference>
<evidence type="ECO:0000259" key="1">
    <source>
        <dbReference type="SMART" id="SM00563"/>
    </source>
</evidence>
<feature type="domain" description="Phospholipid/glycerol acyltransferase" evidence="1">
    <location>
        <begin position="94"/>
        <end position="216"/>
    </location>
</feature>
<accession>A0A4V2JT50</accession>
<reference evidence="2 3" key="1">
    <citation type="submission" date="2019-01" db="EMBL/GenBank/DDBJ databases">
        <title>Lactibacter flavus gen. nov., sp. nov., a novel bacterium of the family Propionibacteriaceae isolated from raw milk and dairy products.</title>
        <authorList>
            <person name="Huptas C."/>
            <person name="Wenning M."/>
            <person name="Breitenwieser F."/>
            <person name="Doll E."/>
            <person name="Von Neubeck M."/>
            <person name="Busse H.-J."/>
            <person name="Scherer S."/>
        </authorList>
    </citation>
    <scope>NUCLEOTIDE SEQUENCE [LARGE SCALE GENOMIC DNA]</scope>
    <source>
        <strain evidence="2 3">DSM 22130</strain>
    </source>
</reference>
<proteinExistence type="predicted"/>
<dbReference type="Proteomes" id="UP000291933">
    <property type="component" value="Unassembled WGS sequence"/>
</dbReference>
<keyword evidence="2" id="KW-0012">Acyltransferase</keyword>
<dbReference type="AlphaFoldDB" id="A0A4V2JT50"/>
<organism evidence="2 3">
    <name type="scientific">Propioniciclava tarda</name>
    <dbReference type="NCBI Taxonomy" id="433330"/>
    <lineage>
        <taxon>Bacteria</taxon>
        <taxon>Bacillati</taxon>
        <taxon>Actinomycetota</taxon>
        <taxon>Actinomycetes</taxon>
        <taxon>Propionibacteriales</taxon>
        <taxon>Propionibacteriaceae</taxon>
        <taxon>Propioniciclava</taxon>
    </lineage>
</organism>